<dbReference type="EMBL" id="KQ947430">
    <property type="protein sequence ID" value="KUJ10004.1"/>
    <property type="molecule type" value="Genomic_DNA"/>
</dbReference>
<keyword evidence="1" id="KW-0812">Transmembrane</keyword>
<keyword evidence="1" id="KW-1133">Transmembrane helix</keyword>
<sequence length="68" mass="7642">MVSIDTAIAISFGLISAIISLISMLIAYLTLRAMPSEKNKDHIAPPKNAMTFHHKHKYFLAQGDDKWE</sequence>
<keyword evidence="1" id="KW-0472">Membrane</keyword>
<evidence type="ECO:0000313" key="2">
    <source>
        <dbReference type="EMBL" id="KUJ10004.1"/>
    </source>
</evidence>
<keyword evidence="3" id="KW-1185">Reference proteome</keyword>
<dbReference type="RefSeq" id="XP_018064359.1">
    <property type="nucleotide sequence ID" value="XM_018215992.1"/>
</dbReference>
<reference evidence="2 3" key="1">
    <citation type="submission" date="2015-10" db="EMBL/GenBank/DDBJ databases">
        <title>Full genome of DAOMC 229536 Phialocephala scopiformis, a fungal endophyte of spruce producing the potent anti-insectan compound rugulosin.</title>
        <authorList>
            <consortium name="DOE Joint Genome Institute"/>
            <person name="Walker A.K."/>
            <person name="Frasz S.L."/>
            <person name="Seifert K.A."/>
            <person name="Miller J.D."/>
            <person name="Mondo S.J."/>
            <person name="Labutti K."/>
            <person name="Lipzen A."/>
            <person name="Dockter R."/>
            <person name="Kennedy M."/>
            <person name="Grigoriev I.V."/>
            <person name="Spatafora J.W."/>
        </authorList>
    </citation>
    <scope>NUCLEOTIDE SEQUENCE [LARGE SCALE GENOMIC DNA]</scope>
    <source>
        <strain evidence="2 3">CBS 120377</strain>
    </source>
</reference>
<proteinExistence type="predicted"/>
<dbReference type="KEGG" id="psco:LY89DRAFT_689878"/>
<evidence type="ECO:0000313" key="3">
    <source>
        <dbReference type="Proteomes" id="UP000070700"/>
    </source>
</evidence>
<dbReference type="GeneID" id="28825718"/>
<protein>
    <submittedName>
        <fullName evidence="2">Uncharacterized protein</fullName>
    </submittedName>
</protein>
<dbReference type="InParanoid" id="A0A132BDU5"/>
<dbReference type="Proteomes" id="UP000070700">
    <property type="component" value="Unassembled WGS sequence"/>
</dbReference>
<evidence type="ECO:0000256" key="1">
    <source>
        <dbReference type="SAM" id="Phobius"/>
    </source>
</evidence>
<gene>
    <name evidence="2" type="ORF">LY89DRAFT_689878</name>
</gene>
<name>A0A132BDU5_MOLSC</name>
<organism evidence="2 3">
    <name type="scientific">Mollisia scopiformis</name>
    <name type="common">Conifer needle endophyte fungus</name>
    <name type="synonym">Phialocephala scopiformis</name>
    <dbReference type="NCBI Taxonomy" id="149040"/>
    <lineage>
        <taxon>Eukaryota</taxon>
        <taxon>Fungi</taxon>
        <taxon>Dikarya</taxon>
        <taxon>Ascomycota</taxon>
        <taxon>Pezizomycotina</taxon>
        <taxon>Leotiomycetes</taxon>
        <taxon>Helotiales</taxon>
        <taxon>Mollisiaceae</taxon>
        <taxon>Mollisia</taxon>
    </lineage>
</organism>
<feature type="transmembrane region" description="Helical" evidence="1">
    <location>
        <begin position="6"/>
        <end position="31"/>
    </location>
</feature>
<accession>A0A132BDU5</accession>
<dbReference type="AlphaFoldDB" id="A0A132BDU5"/>